<dbReference type="EMBL" id="JAFNJU010000006">
    <property type="protein sequence ID" value="MBO1265256.1"/>
    <property type="molecule type" value="Genomic_DNA"/>
</dbReference>
<keyword evidence="2" id="KW-1185">Reference proteome</keyword>
<dbReference type="RefSeq" id="WP_207599775.1">
    <property type="nucleotide sequence ID" value="NZ_JAFNJU010000006.1"/>
</dbReference>
<dbReference type="Gene3D" id="3.40.50.1240">
    <property type="entry name" value="Phosphoglycerate mutase-like"/>
    <property type="match status" value="1"/>
</dbReference>
<dbReference type="InterPro" id="IPR029033">
    <property type="entry name" value="His_PPase_superfam"/>
</dbReference>
<dbReference type="AlphaFoldDB" id="A0A939HC52"/>
<dbReference type="Pfam" id="PF00300">
    <property type="entry name" value="His_Phos_1"/>
    <property type="match status" value="1"/>
</dbReference>
<dbReference type="SUPFAM" id="SSF53254">
    <property type="entry name" value="Phosphoglycerate mutase-like"/>
    <property type="match status" value="1"/>
</dbReference>
<dbReference type="Proteomes" id="UP000664218">
    <property type="component" value="Unassembled WGS sequence"/>
</dbReference>
<dbReference type="InterPro" id="IPR013078">
    <property type="entry name" value="His_Pase_superF_clade-1"/>
</dbReference>
<proteinExistence type="predicted"/>
<comment type="caution">
    <text evidence="1">The sequence shown here is derived from an EMBL/GenBank/DDBJ whole genome shotgun (WGS) entry which is preliminary data.</text>
</comment>
<name>A0A939HC52_9CLOT</name>
<gene>
    <name evidence="1" type="ORF">J3A84_09470</name>
</gene>
<accession>A0A939HC52</accession>
<evidence type="ECO:0000313" key="2">
    <source>
        <dbReference type="Proteomes" id="UP000664218"/>
    </source>
</evidence>
<evidence type="ECO:0000313" key="1">
    <source>
        <dbReference type="EMBL" id="MBO1265256.1"/>
    </source>
</evidence>
<dbReference type="CDD" id="cd07067">
    <property type="entry name" value="HP_PGM_like"/>
    <property type="match status" value="1"/>
</dbReference>
<organism evidence="1 2">
    <name type="scientific">Proteiniclasticum aestuarii</name>
    <dbReference type="NCBI Taxonomy" id="2817862"/>
    <lineage>
        <taxon>Bacteria</taxon>
        <taxon>Bacillati</taxon>
        <taxon>Bacillota</taxon>
        <taxon>Clostridia</taxon>
        <taxon>Eubacteriales</taxon>
        <taxon>Clostridiaceae</taxon>
        <taxon>Proteiniclasticum</taxon>
    </lineage>
</organism>
<protein>
    <submittedName>
        <fullName evidence="1">Histidine phosphatase family protein</fullName>
    </submittedName>
</protein>
<reference evidence="1" key="1">
    <citation type="submission" date="2021-03" db="EMBL/GenBank/DDBJ databases">
        <title>Proteiniclasticum marinus sp. nov., isolated from tidal flat sediment.</title>
        <authorList>
            <person name="Namirimu T."/>
            <person name="Yang J.-A."/>
            <person name="Yang S.-H."/>
            <person name="Kim Y.-J."/>
            <person name="Kwon K.K."/>
        </authorList>
    </citation>
    <scope>NUCLEOTIDE SEQUENCE</scope>
    <source>
        <strain evidence="1">SCR006</strain>
    </source>
</reference>
<sequence length="174" mass="20335">MNLEIVFLRHGIAENRAKDGTDYNRKLTREGKDKLEKRLPYLKELITYKDQVEIWSSPLLRAKETAEILAESVYTDKIFYYDFIGEGDFDNFLMSVVREKEEKTIFVVGHEPYLGEWAYELADQSIGFKKGSAAAFTVKLYDNRIPETQDMIEEASFSWYLTSKEMEKTGKKKD</sequence>